<evidence type="ECO:0000256" key="3">
    <source>
        <dbReference type="SAM" id="MobiDB-lite"/>
    </source>
</evidence>
<dbReference type="Gene3D" id="3.40.50.300">
    <property type="entry name" value="P-loop containing nucleotide triphosphate hydrolases"/>
    <property type="match status" value="1"/>
</dbReference>
<accession>A0A8B8A5N4</accession>
<dbReference type="InterPro" id="IPR007111">
    <property type="entry name" value="NACHT_NTPase"/>
</dbReference>
<dbReference type="SUPFAM" id="SSF52540">
    <property type="entry name" value="P-loop containing nucleoside triphosphate hydrolases"/>
    <property type="match status" value="1"/>
</dbReference>
<dbReference type="InterPro" id="IPR000488">
    <property type="entry name" value="Death_dom"/>
</dbReference>
<feature type="compositionally biased region" description="Low complexity" evidence="3">
    <location>
        <begin position="44"/>
        <end position="61"/>
    </location>
</feature>
<protein>
    <submittedName>
        <fullName evidence="7 8">NACHT, LRR and PYD domains-containing protein 3-like isoform X1</fullName>
    </submittedName>
</protein>
<dbReference type="PANTHER" id="PTHR46312:SF2">
    <property type="entry name" value="NUCLEOTIDE-BINDING OLIGOMERIZATION DOMAIN-CONTAINING PROTEIN 2-LIKE"/>
    <property type="match status" value="1"/>
</dbReference>
<evidence type="ECO:0000313" key="6">
    <source>
        <dbReference type="Proteomes" id="UP000694845"/>
    </source>
</evidence>
<dbReference type="SMART" id="SM00368">
    <property type="entry name" value="LRR_RI"/>
    <property type="match status" value="6"/>
</dbReference>
<dbReference type="PANTHER" id="PTHR46312">
    <property type="entry name" value="NACHT DOMAIN-CONTAINING PROTEIN"/>
    <property type="match status" value="1"/>
</dbReference>
<organism evidence="6 9">
    <name type="scientific">Acanthaster planci</name>
    <name type="common">Crown-of-thorns starfish</name>
    <dbReference type="NCBI Taxonomy" id="133434"/>
    <lineage>
        <taxon>Eukaryota</taxon>
        <taxon>Metazoa</taxon>
        <taxon>Echinodermata</taxon>
        <taxon>Eleutherozoa</taxon>
        <taxon>Asterozoa</taxon>
        <taxon>Asteroidea</taxon>
        <taxon>Valvatacea</taxon>
        <taxon>Valvatida</taxon>
        <taxon>Acanthasteridae</taxon>
        <taxon>Acanthaster</taxon>
    </lineage>
</organism>
<evidence type="ECO:0000256" key="1">
    <source>
        <dbReference type="ARBA" id="ARBA00022741"/>
    </source>
</evidence>
<keyword evidence="1" id="KW-0547">Nucleotide-binding</keyword>
<keyword evidence="2" id="KW-0067">ATP-binding</keyword>
<evidence type="ECO:0000313" key="7">
    <source>
        <dbReference type="RefSeq" id="XP_022111269.1"/>
    </source>
</evidence>
<feature type="domain" description="NACHT" evidence="5">
    <location>
        <begin position="327"/>
        <end position="453"/>
    </location>
</feature>
<feature type="domain" description="Death" evidence="4">
    <location>
        <begin position="149"/>
        <end position="219"/>
    </location>
</feature>
<dbReference type="OrthoDB" id="1394818at2759"/>
<keyword evidence="6" id="KW-1185">Reference proteome</keyword>
<dbReference type="InterPro" id="IPR032675">
    <property type="entry name" value="LRR_dom_sf"/>
</dbReference>
<evidence type="ECO:0000259" key="4">
    <source>
        <dbReference type="PROSITE" id="PS50017"/>
    </source>
</evidence>
<feature type="region of interest" description="Disordered" evidence="3">
    <location>
        <begin position="1"/>
        <end position="71"/>
    </location>
</feature>
<dbReference type="PROSITE" id="PS50837">
    <property type="entry name" value="NACHT"/>
    <property type="match status" value="1"/>
</dbReference>
<evidence type="ECO:0000259" key="5">
    <source>
        <dbReference type="PROSITE" id="PS50837"/>
    </source>
</evidence>
<gene>
    <name evidence="7 8 9" type="primary">LOC110990535</name>
</gene>
<dbReference type="RefSeq" id="XP_022111269.1">
    <property type="nucleotide sequence ID" value="XM_022255577.1"/>
</dbReference>
<dbReference type="PROSITE" id="PS50017">
    <property type="entry name" value="DEATH_DOMAIN"/>
    <property type="match status" value="1"/>
</dbReference>
<feature type="region of interest" description="Disordered" evidence="3">
    <location>
        <begin position="88"/>
        <end position="130"/>
    </location>
</feature>
<dbReference type="SMART" id="SM00005">
    <property type="entry name" value="DEATH"/>
    <property type="match status" value="1"/>
</dbReference>
<dbReference type="GeneID" id="110990535"/>
<dbReference type="InterPro" id="IPR011029">
    <property type="entry name" value="DEATH-like_dom_sf"/>
</dbReference>
<proteinExistence type="predicted"/>
<dbReference type="GO" id="GO:0005524">
    <property type="term" value="F:ATP binding"/>
    <property type="evidence" value="ECO:0007669"/>
    <property type="project" value="UniProtKB-KW"/>
</dbReference>
<sequence>MTEPDAIEHLWTMSPCEPQAQGQVGDEGRGQAGEHTDERGPDSQAQTATEEQTVTELEATAPFRELPNVSGSGNIVVSNAPGSVFNIYQYHPSSKDGERPSEQCGAPPQENKQGTSEKPKQESTQQSTQAEVQIPDKVLFKIAKELPHWEELALNLEFSDADLSRFKGDYPDRAGYQAYKMLIAWKQKQAAHVDQIDALGSALGEAGRRDLSVILRGSTLQTRCQLTGMFQCGLSSMQAPSCQHASIHKGTDTQCQDCVGRCEKALKSLYMSTGSYVQLIPWINGLKKHIMDIYTKPKLETESYSGEVLESYDGIFRIRTREGEAVHIAVVNGLAGRGKSTLFDKMAYDWAVGCSDALRKFKLVFLLKMHALEQSSDLIDAVFDQLLAKDTMLMKHALREFVRRNPGQVLLLLDGFDEFLTTSPCTSAYGSVLNILKRDVCRGCSVLVNTRPSHFHKLVTRELVQEPYTYIRIVGFSAHDVDLYVKKFFSDNDRKALGLLSKIQSSNLLTNLAESPMLLLLMCLLWRDASTLPDTMSHLYSEAAKYIFNRKETVTKEQVAKIVSDIGKAGMHGLLSPKQVLSFKEGDFEKGVVDVAVRAGILTRQRVVKGLDAHISVQFIHKTFQEFCSGRYLQSLFVQDRGEFQRILRLMVPKGPEGLGYILRFCCGDSEACTNEILQIFQDSCQKYLSFDSRLGQLALHCYFEGQSSSLPPGDVIHSFITANVIIRDLDSDCFNSITYFLERVASQTKESGNAFLSKVKKLHASQSALIRCGEGLAVAMSAMANLYYVCLKDKWSKWGFSQTVVLEGKANLWCYHLRQVRNLQRLNLSRCALKGEDVKHVTALLRELPKLFELNISFNDLGGTAATWCKLLEQGQCLKRLDLSRCSLKGMDVQLVVDSLRGLPKLDDLDLSDNDLGGSAALWCVHLTPLQQLQQLNLRNCSLLAQDVELVAQSLGNLPNLVELILSENDLRDSAFVWCSHLAQLQQLQQLNLRRCSLTEQDIKSVIVPLRKLPQLHALNLSENDLGGVALSLCEHFKQLQNLKRLNLVLCRLSMEDKEHITKSLSELSERNRLVINF</sequence>
<dbReference type="Proteomes" id="UP000694845">
    <property type="component" value="Unplaced"/>
</dbReference>
<name>A0A8B8A5N4_ACAPL</name>
<dbReference type="Pfam" id="PF05729">
    <property type="entry name" value="NACHT"/>
    <property type="match status" value="1"/>
</dbReference>
<dbReference type="Pfam" id="PF00531">
    <property type="entry name" value="Death"/>
    <property type="match status" value="1"/>
</dbReference>
<dbReference type="RefSeq" id="XP_022111270.1">
    <property type="nucleotide sequence ID" value="XM_022255578.1"/>
</dbReference>
<dbReference type="SUPFAM" id="SSF47986">
    <property type="entry name" value="DEATH domain"/>
    <property type="match status" value="1"/>
</dbReference>
<dbReference type="InterPro" id="IPR027417">
    <property type="entry name" value="P-loop_NTPase"/>
</dbReference>
<reference evidence="7 8" key="1">
    <citation type="submission" date="2025-04" db="UniProtKB">
        <authorList>
            <consortium name="RefSeq"/>
        </authorList>
    </citation>
    <scope>IDENTIFICATION</scope>
</reference>
<dbReference type="Gene3D" id="1.10.533.10">
    <property type="entry name" value="Death Domain, Fas"/>
    <property type="match status" value="1"/>
</dbReference>
<feature type="compositionally biased region" description="Basic and acidic residues" evidence="3">
    <location>
        <begin position="26"/>
        <end position="41"/>
    </location>
</feature>
<dbReference type="AlphaFoldDB" id="A0A8B8A5N4"/>
<dbReference type="SUPFAM" id="SSF52047">
    <property type="entry name" value="RNI-like"/>
    <property type="match status" value="1"/>
</dbReference>
<evidence type="ECO:0000313" key="8">
    <source>
        <dbReference type="RefSeq" id="XP_022111270.1"/>
    </source>
</evidence>
<evidence type="ECO:0000256" key="2">
    <source>
        <dbReference type="ARBA" id="ARBA00022840"/>
    </source>
</evidence>
<dbReference type="GO" id="GO:0007165">
    <property type="term" value="P:signal transduction"/>
    <property type="evidence" value="ECO:0007669"/>
    <property type="project" value="InterPro"/>
</dbReference>
<dbReference type="RefSeq" id="XP_022111271.1">
    <property type="nucleotide sequence ID" value="XM_022255579.1"/>
</dbReference>
<evidence type="ECO:0000313" key="9">
    <source>
        <dbReference type="RefSeq" id="XP_022111271.1"/>
    </source>
</evidence>
<dbReference type="Gene3D" id="3.80.10.10">
    <property type="entry name" value="Ribonuclease Inhibitor"/>
    <property type="match status" value="1"/>
</dbReference>
<dbReference type="KEGG" id="aplc:110990535"/>